<organism evidence="2 3">
    <name type="scientific">Tolypocladium paradoxum</name>
    <dbReference type="NCBI Taxonomy" id="94208"/>
    <lineage>
        <taxon>Eukaryota</taxon>
        <taxon>Fungi</taxon>
        <taxon>Dikarya</taxon>
        <taxon>Ascomycota</taxon>
        <taxon>Pezizomycotina</taxon>
        <taxon>Sordariomycetes</taxon>
        <taxon>Hypocreomycetidae</taxon>
        <taxon>Hypocreales</taxon>
        <taxon>Ophiocordycipitaceae</taxon>
        <taxon>Tolypocladium</taxon>
    </lineage>
</organism>
<feature type="compositionally biased region" description="Basic and acidic residues" evidence="1">
    <location>
        <begin position="233"/>
        <end position="249"/>
    </location>
</feature>
<dbReference type="EMBL" id="PKSG01000252">
    <property type="protein sequence ID" value="POR37381.1"/>
    <property type="molecule type" value="Genomic_DNA"/>
</dbReference>
<keyword evidence="3" id="KW-1185">Reference proteome</keyword>
<reference evidence="2 3" key="1">
    <citation type="submission" date="2018-01" db="EMBL/GenBank/DDBJ databases">
        <title>Harnessing the power of phylogenomics to disentangle the directionality and signatures of interkingdom host jumping in the parasitic fungal genus Tolypocladium.</title>
        <authorList>
            <person name="Quandt C.A."/>
            <person name="Patterson W."/>
            <person name="Spatafora J.W."/>
        </authorList>
    </citation>
    <scope>NUCLEOTIDE SEQUENCE [LARGE SCALE GENOMIC DNA]</scope>
    <source>
        <strain evidence="2 3">NRBC 100945</strain>
    </source>
</reference>
<feature type="non-terminal residue" evidence="2">
    <location>
        <position position="1"/>
    </location>
</feature>
<feature type="region of interest" description="Disordered" evidence="1">
    <location>
        <begin position="140"/>
        <end position="249"/>
    </location>
</feature>
<feature type="region of interest" description="Disordered" evidence="1">
    <location>
        <begin position="1"/>
        <end position="57"/>
    </location>
</feature>
<evidence type="ECO:0000256" key="1">
    <source>
        <dbReference type="SAM" id="MobiDB-lite"/>
    </source>
</evidence>
<proteinExistence type="predicted"/>
<feature type="compositionally biased region" description="Basic residues" evidence="1">
    <location>
        <begin position="141"/>
        <end position="159"/>
    </location>
</feature>
<feature type="compositionally biased region" description="Low complexity" evidence="1">
    <location>
        <begin position="10"/>
        <end position="26"/>
    </location>
</feature>
<feature type="compositionally biased region" description="Basic residues" evidence="1">
    <location>
        <begin position="185"/>
        <end position="196"/>
    </location>
</feature>
<accession>A0A2S4L4Q5</accession>
<protein>
    <submittedName>
        <fullName evidence="2">Uncharacterized protein</fullName>
    </submittedName>
</protein>
<evidence type="ECO:0000313" key="2">
    <source>
        <dbReference type="EMBL" id="POR37381.1"/>
    </source>
</evidence>
<name>A0A2S4L4Q5_9HYPO</name>
<dbReference type="Proteomes" id="UP000237481">
    <property type="component" value="Unassembled WGS sequence"/>
</dbReference>
<gene>
    <name evidence="2" type="ORF">TPAR_02412</name>
</gene>
<evidence type="ECO:0000313" key="3">
    <source>
        <dbReference type="Proteomes" id="UP000237481"/>
    </source>
</evidence>
<feature type="compositionally biased region" description="Basic residues" evidence="1">
    <location>
        <begin position="210"/>
        <end position="220"/>
    </location>
</feature>
<sequence>CSLPFSLDRPPSSSPVSSSSSSSSPSYFAHRRLIAPQPSVLPSPRRQRHPSLLSSHLPKRTLALHNGCPPGQRRRLAPCSQLRLHPAPPQLPPHQRRHHHLHLQRVRPALHEARRLCLPDIRRPRHALVRQALHLHLPLRPARRLHRRQDARPHRRALPRRQEAHRRALQGHAEPHPAALQQGHRGPRPRLPGLRRRGQEDRAAGPRRPGQGRRLHRPRRQQRDPELAQQLHHGQEGRGHQAGQREDAAVKVSRWTAGCWGCWGSRHVTDTLSLFSNSRLLCCWTDFRRSNAHLP</sequence>
<comment type="caution">
    <text evidence="2">The sequence shown here is derived from an EMBL/GenBank/DDBJ whole genome shotgun (WGS) entry which is preliminary data.</text>
</comment>
<dbReference type="AlphaFoldDB" id="A0A2S4L4Q5"/>